<proteinExistence type="predicted"/>
<accession>A0A9P5CKP7</accession>
<dbReference type="RefSeq" id="XP_040771979.1">
    <property type="nucleotide sequence ID" value="XM_040923896.1"/>
</dbReference>
<organism evidence="1 2">
    <name type="scientific">Cryphonectria parasitica (strain ATCC 38755 / EP155)</name>
    <dbReference type="NCBI Taxonomy" id="660469"/>
    <lineage>
        <taxon>Eukaryota</taxon>
        <taxon>Fungi</taxon>
        <taxon>Dikarya</taxon>
        <taxon>Ascomycota</taxon>
        <taxon>Pezizomycotina</taxon>
        <taxon>Sordariomycetes</taxon>
        <taxon>Sordariomycetidae</taxon>
        <taxon>Diaporthales</taxon>
        <taxon>Cryphonectriaceae</taxon>
        <taxon>Cryphonectria-Endothia species complex</taxon>
        <taxon>Cryphonectria</taxon>
    </lineage>
</organism>
<dbReference type="Proteomes" id="UP000803844">
    <property type="component" value="Unassembled WGS sequence"/>
</dbReference>
<keyword evidence="2" id="KW-1185">Reference proteome</keyword>
<comment type="caution">
    <text evidence="1">The sequence shown here is derived from an EMBL/GenBank/DDBJ whole genome shotgun (WGS) entry which is preliminary data.</text>
</comment>
<dbReference type="AlphaFoldDB" id="A0A9P5CKP7"/>
<protein>
    <recommendedName>
        <fullName evidence="3">C2H2-type domain-containing protein</fullName>
    </recommendedName>
</protein>
<name>A0A9P5CKP7_CRYP1</name>
<dbReference type="Gene3D" id="3.30.160.60">
    <property type="entry name" value="Classic Zinc Finger"/>
    <property type="match status" value="1"/>
</dbReference>
<evidence type="ECO:0000313" key="1">
    <source>
        <dbReference type="EMBL" id="KAF3761000.1"/>
    </source>
</evidence>
<dbReference type="EMBL" id="MU032352">
    <property type="protein sequence ID" value="KAF3761000.1"/>
    <property type="molecule type" value="Genomic_DNA"/>
</dbReference>
<gene>
    <name evidence="1" type="ORF">M406DRAFT_358443</name>
</gene>
<dbReference type="GeneID" id="63841025"/>
<evidence type="ECO:0000313" key="2">
    <source>
        <dbReference type="Proteomes" id="UP000803844"/>
    </source>
</evidence>
<reference evidence="1" key="1">
    <citation type="journal article" date="2020" name="Phytopathology">
        <title>Genome sequence of the chestnut blight fungus Cryphonectria parasitica EP155: A fundamental resource for an archetypical invasive plant pathogen.</title>
        <authorList>
            <person name="Crouch J.A."/>
            <person name="Dawe A."/>
            <person name="Aerts A."/>
            <person name="Barry K."/>
            <person name="Churchill A.C.L."/>
            <person name="Grimwood J."/>
            <person name="Hillman B."/>
            <person name="Milgroom M.G."/>
            <person name="Pangilinan J."/>
            <person name="Smith M."/>
            <person name="Salamov A."/>
            <person name="Schmutz J."/>
            <person name="Yadav J."/>
            <person name="Grigoriev I.V."/>
            <person name="Nuss D."/>
        </authorList>
    </citation>
    <scope>NUCLEOTIDE SEQUENCE</scope>
    <source>
        <strain evidence="1">EP155</strain>
    </source>
</reference>
<sequence length="178" mass="19991">MQDVNLKGKIDRCPWPRCKHKPKGPNNKNWRSHLRRHIRTHQRGKKLPCLVPECLATFSAGRHDNLRAHLCRVHKWEKNQAMEAVENNTPSFQELSWPSQGVTTGLGHWTKDEHSQEVDQGLIGQDATLIGDQESDLGISLLQTAFGPTVFGGVDAGFDYLDVPIERPSNIGPVGWNS</sequence>
<evidence type="ECO:0008006" key="3">
    <source>
        <dbReference type="Google" id="ProtNLM"/>
    </source>
</evidence>